<organism evidence="1">
    <name type="scientific">uncultured Thermomicrobiales bacterium</name>
    <dbReference type="NCBI Taxonomy" id="1645740"/>
    <lineage>
        <taxon>Bacteria</taxon>
        <taxon>Pseudomonadati</taxon>
        <taxon>Thermomicrobiota</taxon>
        <taxon>Thermomicrobia</taxon>
        <taxon>Thermomicrobiales</taxon>
        <taxon>environmental samples</taxon>
    </lineage>
</organism>
<evidence type="ECO:0000313" key="1">
    <source>
        <dbReference type="EMBL" id="CAA9550911.1"/>
    </source>
</evidence>
<protein>
    <submittedName>
        <fullName evidence="1">Uncharacterized protein</fullName>
    </submittedName>
</protein>
<name>A0A6J4ULB6_9BACT</name>
<dbReference type="AlphaFoldDB" id="A0A6J4ULB6"/>
<gene>
    <name evidence="1" type="ORF">AVDCRST_MAG18-308</name>
</gene>
<reference evidence="1" key="1">
    <citation type="submission" date="2020-02" db="EMBL/GenBank/DDBJ databases">
        <authorList>
            <person name="Meier V. D."/>
        </authorList>
    </citation>
    <scope>NUCLEOTIDE SEQUENCE</scope>
    <source>
        <strain evidence="1">AVDCRST_MAG18</strain>
    </source>
</reference>
<proteinExistence type="predicted"/>
<dbReference type="EMBL" id="CADCWN010000022">
    <property type="protein sequence ID" value="CAA9550911.1"/>
    <property type="molecule type" value="Genomic_DNA"/>
</dbReference>
<sequence length="99" mass="11086">MHDPNSLMGVAFRYARWLRETEQWEAMDLFAFVIHPALGRLAGMGKTRIADLTPAIVDRTLAVAAQDRIDRALALGAWSDFIDFLDVEGVPHHPDLRAS</sequence>
<accession>A0A6J4ULB6</accession>